<keyword evidence="8" id="KW-1185">Reference proteome</keyword>
<dbReference type="Pfam" id="PF00187">
    <property type="entry name" value="Chitin_bind_1"/>
    <property type="match status" value="1"/>
</dbReference>
<evidence type="ECO:0000256" key="3">
    <source>
        <dbReference type="PROSITE-ProRule" id="PRU00261"/>
    </source>
</evidence>
<proteinExistence type="predicted"/>
<feature type="chain" id="PRO_5001775750" description="Chitin-binding type-1 domain-containing protein" evidence="5">
    <location>
        <begin position="20"/>
        <end position="320"/>
    </location>
</feature>
<feature type="disulfide bond" evidence="3">
    <location>
        <begin position="231"/>
        <end position="245"/>
    </location>
</feature>
<evidence type="ECO:0000256" key="1">
    <source>
        <dbReference type="ARBA" id="ARBA00022669"/>
    </source>
</evidence>
<dbReference type="VEuPathDB" id="FungiDB:SAPIO_CDS1465"/>
<keyword evidence="1 3" id="KW-0147">Chitin-binding</keyword>
<keyword evidence="2 3" id="KW-1015">Disulfide bond</keyword>
<evidence type="ECO:0000256" key="4">
    <source>
        <dbReference type="SAM" id="MobiDB-lite"/>
    </source>
</evidence>
<feature type="disulfide bond" evidence="3">
    <location>
        <begin position="50"/>
        <end position="65"/>
    </location>
</feature>
<reference evidence="7 8" key="1">
    <citation type="journal article" date="2014" name="Genome Announc.">
        <title>Draft genome sequence of the pathogenic fungus Scedosporium apiospermum.</title>
        <authorList>
            <person name="Vandeputte P."/>
            <person name="Ghamrawi S."/>
            <person name="Rechenmann M."/>
            <person name="Iltis A."/>
            <person name="Giraud S."/>
            <person name="Fleury M."/>
            <person name="Thornton C."/>
            <person name="Delhaes L."/>
            <person name="Meyer W."/>
            <person name="Papon N."/>
            <person name="Bouchara J.P."/>
        </authorList>
    </citation>
    <scope>NUCLEOTIDE SEQUENCE [LARGE SCALE GENOMIC DNA]</scope>
    <source>
        <strain evidence="7 8">IHEM 14462</strain>
    </source>
</reference>
<dbReference type="Proteomes" id="UP000028545">
    <property type="component" value="Unassembled WGS sequence"/>
</dbReference>
<accession>A0A084GED1</accession>
<feature type="region of interest" description="Disordered" evidence="4">
    <location>
        <begin position="94"/>
        <end position="209"/>
    </location>
</feature>
<organism evidence="7 8">
    <name type="scientific">Pseudallescheria apiosperma</name>
    <name type="common">Scedosporium apiospermum</name>
    <dbReference type="NCBI Taxonomy" id="563466"/>
    <lineage>
        <taxon>Eukaryota</taxon>
        <taxon>Fungi</taxon>
        <taxon>Dikarya</taxon>
        <taxon>Ascomycota</taxon>
        <taxon>Pezizomycotina</taxon>
        <taxon>Sordariomycetes</taxon>
        <taxon>Hypocreomycetidae</taxon>
        <taxon>Microascales</taxon>
        <taxon>Microascaceae</taxon>
        <taxon>Scedosporium</taxon>
    </lineage>
</organism>
<dbReference type="Gene3D" id="3.30.60.10">
    <property type="entry name" value="Endochitinase-like"/>
    <property type="match status" value="2"/>
</dbReference>
<evidence type="ECO:0000313" key="7">
    <source>
        <dbReference type="EMBL" id="KEZ45693.1"/>
    </source>
</evidence>
<dbReference type="OrthoDB" id="1193027at2759"/>
<dbReference type="AlphaFoldDB" id="A0A084GED1"/>
<dbReference type="RefSeq" id="XP_016645492.1">
    <property type="nucleotide sequence ID" value="XM_016784735.1"/>
</dbReference>
<name>A0A084GED1_PSEDA</name>
<dbReference type="InterPro" id="IPR036861">
    <property type="entry name" value="Endochitinase-like_sf"/>
</dbReference>
<feature type="domain" description="Chitin-binding type-1" evidence="6">
    <location>
        <begin position="214"/>
        <end position="258"/>
    </location>
</feature>
<dbReference type="SMART" id="SM00270">
    <property type="entry name" value="ChtBD1"/>
    <property type="match status" value="3"/>
</dbReference>
<gene>
    <name evidence="7" type="ORF">SAPIO_CDS1465</name>
</gene>
<dbReference type="CDD" id="cd00035">
    <property type="entry name" value="ChtBD1"/>
    <property type="match status" value="1"/>
</dbReference>
<dbReference type="PROSITE" id="PS50941">
    <property type="entry name" value="CHIT_BIND_I_2"/>
    <property type="match status" value="3"/>
</dbReference>
<dbReference type="EMBL" id="JOWA01000066">
    <property type="protein sequence ID" value="KEZ45693.1"/>
    <property type="molecule type" value="Genomic_DNA"/>
</dbReference>
<feature type="disulfide bond" evidence="3">
    <location>
        <begin position="291"/>
        <end position="305"/>
    </location>
</feature>
<evidence type="ECO:0000256" key="5">
    <source>
        <dbReference type="SAM" id="SignalP"/>
    </source>
</evidence>
<dbReference type="GO" id="GO:0008061">
    <property type="term" value="F:chitin binding"/>
    <property type="evidence" value="ECO:0007669"/>
    <property type="project" value="UniProtKB-UniRule"/>
</dbReference>
<dbReference type="GeneID" id="27720537"/>
<dbReference type="PANTHER" id="PTHR47849">
    <property type="entry name" value="CHITIN-BINDING LECTIN 1"/>
    <property type="match status" value="1"/>
</dbReference>
<keyword evidence="5" id="KW-0732">Signal</keyword>
<dbReference type="KEGG" id="sapo:SAPIO_CDS1465"/>
<feature type="signal peptide" evidence="5">
    <location>
        <begin position="1"/>
        <end position="19"/>
    </location>
</feature>
<comment type="caution">
    <text evidence="7">The sequence shown here is derived from an EMBL/GenBank/DDBJ whole genome shotgun (WGS) entry which is preliminary data.</text>
</comment>
<feature type="domain" description="Chitin-binding type-1" evidence="6">
    <location>
        <begin position="274"/>
        <end position="318"/>
    </location>
</feature>
<sequence length="320" mass="32075">MRWATITATATLCLTGALASVGKIDGGLHVRFASDSKAALFGRQAVDNLCGPDNDNAKCSGQRCCSMYGYCGEGREYCNRFSCQPDFGWCEGQPIPPPEPTTTAEPTSSAEPTSATSVESSEPPAYSTSASAPPASSSALPSSSSAPSASSTSAPEPSASSTSAAASSTSASEPPASTTEATAEPTTSETEGTPTGSSPATGETGVPELTISESGMCGNATTCAGSTFGNCCSEFYFCGSGEAYCGQGCREGFGNCEQEAPGTPETPTLEISTNGMCGNGTTCAGSTFGGCCSFYWFCGSGADYCTGACRSEFGECQGAA</sequence>
<protein>
    <recommendedName>
        <fullName evidence="6">Chitin-binding type-1 domain-containing protein</fullName>
    </recommendedName>
</protein>
<dbReference type="InterPro" id="IPR018371">
    <property type="entry name" value="Chitin-binding_1_CS"/>
</dbReference>
<dbReference type="SUPFAM" id="SSF57016">
    <property type="entry name" value="Plant lectins/antimicrobial peptides"/>
    <property type="match status" value="3"/>
</dbReference>
<feature type="domain" description="Chitin-binding type-1" evidence="6">
    <location>
        <begin position="47"/>
        <end position="92"/>
    </location>
</feature>
<feature type="disulfide bond" evidence="3">
    <location>
        <begin position="59"/>
        <end position="71"/>
    </location>
</feature>
<feature type="disulfide bond" evidence="3">
    <location>
        <begin position="64"/>
        <end position="78"/>
    </location>
</feature>
<dbReference type="InterPro" id="IPR001002">
    <property type="entry name" value="Chitin-bd_1"/>
</dbReference>
<dbReference type="OMA" id="SCCSEYY"/>
<feature type="disulfide bond" evidence="3">
    <location>
        <begin position="217"/>
        <end position="232"/>
    </location>
</feature>
<dbReference type="HOGENOM" id="CLU_078297_0_0_1"/>
<evidence type="ECO:0000259" key="6">
    <source>
        <dbReference type="PROSITE" id="PS50941"/>
    </source>
</evidence>
<comment type="caution">
    <text evidence="3">Lacks conserved residue(s) required for the propagation of feature annotation.</text>
</comment>
<dbReference type="PROSITE" id="PS00026">
    <property type="entry name" value="CHIT_BIND_I_1"/>
    <property type="match status" value="1"/>
</dbReference>
<evidence type="ECO:0000313" key="8">
    <source>
        <dbReference type="Proteomes" id="UP000028545"/>
    </source>
</evidence>
<evidence type="ECO:0000256" key="2">
    <source>
        <dbReference type="ARBA" id="ARBA00023157"/>
    </source>
</evidence>
<feature type="compositionally biased region" description="Low complexity" evidence="4">
    <location>
        <begin position="101"/>
        <end position="199"/>
    </location>
</feature>
<feature type="disulfide bond" evidence="3">
    <location>
        <begin position="277"/>
        <end position="292"/>
    </location>
</feature>